<keyword evidence="2" id="KW-1185">Reference proteome</keyword>
<name>A0ABR2KI30_9EUKA</name>
<gene>
    <name evidence="1" type="ORF">M9Y10_028004</name>
</gene>
<evidence type="ECO:0000313" key="2">
    <source>
        <dbReference type="Proteomes" id="UP001470230"/>
    </source>
</evidence>
<organism evidence="1 2">
    <name type="scientific">Tritrichomonas musculus</name>
    <dbReference type="NCBI Taxonomy" id="1915356"/>
    <lineage>
        <taxon>Eukaryota</taxon>
        <taxon>Metamonada</taxon>
        <taxon>Parabasalia</taxon>
        <taxon>Tritrichomonadida</taxon>
        <taxon>Tritrichomonadidae</taxon>
        <taxon>Tritrichomonas</taxon>
    </lineage>
</organism>
<evidence type="ECO:0000313" key="1">
    <source>
        <dbReference type="EMBL" id="KAK8890805.1"/>
    </source>
</evidence>
<proteinExistence type="predicted"/>
<reference evidence="1 2" key="1">
    <citation type="submission" date="2024-04" db="EMBL/GenBank/DDBJ databases">
        <title>Tritrichomonas musculus Genome.</title>
        <authorList>
            <person name="Alves-Ferreira E."/>
            <person name="Grigg M."/>
            <person name="Lorenzi H."/>
            <person name="Galac M."/>
        </authorList>
    </citation>
    <scope>NUCLEOTIDE SEQUENCE [LARGE SCALE GENOMIC DNA]</scope>
    <source>
        <strain evidence="1 2">EAF2021</strain>
    </source>
</reference>
<accession>A0ABR2KI30</accession>
<dbReference type="Proteomes" id="UP001470230">
    <property type="component" value="Unassembled WGS sequence"/>
</dbReference>
<sequence length="3040" mass="354480">MTELSEIINQGQRDTPFKLIHWLQTHHVEIMAGKKYKVNEFIREIFTLVLQRPNNYETEEWEKLTIIIFTFIISTIPPPNIISKLSLNKKYGPLFSISLLLNSMRPPDCETKKQYIEIFQIAVDYFNKGFNTSHFYSRSPIYFYHLIPTLLDKEISTPEFAPMLIFFLQSIPHIKEKDLNYDFVLFTSEVFKRIKDGSNMRDDIIASFKRIFELSCSSSYIFLQHFFYSWFYFVKKYCDVHSDGLEVFSDQIDTVTKLFFITASLKHHELHRTFHWYLCFYFFSFVKKEEYQERILALICNGIRRANRFDAFPRIPDIVKKFSERWKTNYRHMNSWALHYMLTSLNSTIYALILNMERIIGAASMNSTQNEVIALNKVFFSDENNGLSPLDSELYSLYPEKLFKTLEEVVPAFDLMIKYCDSIRKHLSSVALFQLSFAKNICELLREELENGSNEEMSVPLHYLVETIRSWTRLMIVAAHRQNVMNTFSQREIVSFPNFPRYLAAKIMNPKRSLEFTAIFKRFFDIIEECPKEFYSLIAFVMAGEMFNAMKKRYLTYTFIEYFRFMPLDQNFSESLISNILSRMMEIAATNTDLFFSQSVADTNLLYLWVIFTIRFGSSLTGDQKNPLLGLFLNSYQKLFVAAVLFNIKRIVNQSIALKAVTIFLQQIKFHYQQSSFDKDDDKRRKVRGRSPIVIEDIQESAKIEAFDTVLTLLTEEPHYIELKYLIPFLEETFRLGDQRLITKAAKACLQKFDTDKASKYINIDDSNVSFFDSFFSIVNKVELDLGKRILKLIPAYSPLYLKTQKMDYSQYQGILIDEYGFNMESILMAVTNQLDGNDEIFAALFTLIVCCFKIILKNLKAPPKSYTKSMIQLITLLCHCWCHNHLHPQIESYAYSLAHQFGDAFIRCESNVFILSLLDVAGRTHSAMSKTALDIAKTFLEYISTKTINDYFFHVTVNMILCWFPPSSRLFSMLCSFSLFNRYFPKFIMIDHVRSFLIQTTDVNPLDIKFAKIVNCFLKEYLANKTDNEKRIFVQMVYDIICPLSMGIRNVLMKRVEQLGIPMPVHSLTEIEECSTPFLFAERATLALLCGIEGTIEITSSFYQKIKEFISQKVESVNSFEKVSRTLSLILAILKNDAAFKYFSENNDLLVFLQILCQALTTRVAPLGKRAKKCFNIIKNKSIKDSRFEKQLDDFYKYPEMIFKFFSSQPDKINLYVRLAKIIPSKIPPHIVKIFLDAVFEYDLKSDSEKMLNVSHFIKILKFLTIKDYITDPNIVSIIFSEYNPTYSYFQMFIKTICHLYEHNEIPFSTLIRKYVIRFLIFFPDQTVNFLINSERSSFFFVLLNDIIINDETMTFYKSFVNHFECISDYANIHPVIFKITQCLSEEEKYCVNPIFLQALKTNFDNLYLIISDATTHNENDYTLISYCAMSMINVFKYQISVRDVISFIRIFRFSFFSRSHISKAFLNTIFKNTSQEFLNELLDYIVSNATTLESIYIQKLLPHLIRNIANKDLSFLWDLLPKWAMNQTDSQYAFLHSILRLLEKNKPTKEALKIILEVIKTTISSSDIRLLIYSLKIATSLSKMKLLHEIVYFSIFRQLFTYAKFSEPPYSNYFFAFLKSDTERLTQITVQDFDLLSYYMHNRLLHPRELQKVLSPINSVFIAAPELISYLPFSLITAVTTLLENRLYNPNKDDEPNEVGEAFAYAANFCLIMKPTQEELKYFIHVGFHYLNNLIFNNNNNNSNNNNGVAPNPEFIEYFYNLLTSNQTDYFPEEMLSEIRIIDNNTFGLICCASNIIPDILFSRYPHLADDSLKYVEIESKTVNNQCLQCFMKALCSSPSFEDQFKRSVNHALDVIKSWYSAKNCDRLFIISQAMISRKSSKTLDDLWSFYDTIPDESVDQLPLLRFLIRSIEDVPLDNQIEIVQKIFSNVRQSAKKTHVFTTSLPFIFQSTTVINSAKKYIIENLIPLLLIDKLCNAEKMLAMLYEYNKQTNCTQYIIQLLLIRAHRAHDSGALLFIEKVINMLEPDFKDRIIYLMTFLPIEMWEDSFLPVIISLLIPKNEIWYPLFTLAHKFSSIGSELIAVTFAKLIDETNTFNFERFLANLLRSHLKVKHMQIISGVLTMFHMKKVKIAYHLTEKAIKYTGNFYQFEFFFEPGTKSIPAMRYLFPHDANDIIFGIYRPYLNKIQSAAVALTFITEYEAAYQTYATVENDYSNSSLFFKEMEKVNNHFIIKDDSLRSLLIPLKTIGHEYSAVDWIEVAAISYSEKLDTEALEKATEANLSTTIGKQFFSPYEKQRLCVIQSMVSLLEGKSELNSDSSCMNHVLIELYEKFKKFLNNNNNDNDESDSSIASNIDPVIYLSPLMKNSFREVCGFTHHGLIAIGFPHIEEFINKMAIKIESNEMLQNDYQKLADFLFSIYTIQPTAQLSTAAFGAYAKILMDDNLDFPLFITHEAATRIITMIRIAFNQMDEPLMSTIRSLNALFHPNNGEKWTFWLAHLVELSRVPWFCDMIFDMIKTMPYRLLLYGKKHKLQWHSDLQYKTINENQNSQLLIMNLIENFFGSLFSLNFDEKQIQTNMTRFLVETQKILRSSPDDSMNTQSNSIYNINLIEERKKAPISPFQRALKQLTMSQIELFGDFNELCQHLLEMSLFDIIEYVQNITHSSRSLVDIHHDIQKYAHGINENLPFILPLRFEKLLKISINYFHDDFEVINSDTILCKLTSSMHNWQNYVVQRSKNEGYHKSILTLANSLYLLDLMLEKNYLAQRRRLSIFPGHLFEIGDKLYIFPTSEEPSLMEDAFVESEMMSTVEFLSKYVTKVNNDDGNGESLELNEAGRERIKFFDTCCCIKRVARKIGEDNFLRIRPHWVNSLIVSCVFKRMFNSSYPDLSLCIFTTSIGVPVIYSDYDNGLITKTEESISSEVRLSPNVMTLGGPTIKGRFVIIMGIVCKALTENIEVIRSFIETLIGDEDFDYGRTKGISEIIEARTKIEEKFLKFCPPTGKSIGINDTENWISRIETFIDKAMNPDIQPVKSIPWF</sequence>
<dbReference type="EMBL" id="JAPFFF010000004">
    <property type="protein sequence ID" value="KAK8890805.1"/>
    <property type="molecule type" value="Genomic_DNA"/>
</dbReference>
<protein>
    <recommendedName>
        <fullName evidence="3">Non-specific serine/threonine protein kinase</fullName>
    </recommendedName>
</protein>
<comment type="caution">
    <text evidence="1">The sequence shown here is derived from an EMBL/GenBank/DDBJ whole genome shotgun (WGS) entry which is preliminary data.</text>
</comment>
<evidence type="ECO:0008006" key="3">
    <source>
        <dbReference type="Google" id="ProtNLM"/>
    </source>
</evidence>